<keyword evidence="4" id="KW-1185">Reference proteome</keyword>
<evidence type="ECO:0000313" key="4">
    <source>
        <dbReference type="Proteomes" id="UP000515703"/>
    </source>
</evidence>
<reference evidence="3 4" key="2">
    <citation type="submission" date="2020-08" db="EMBL/GenBank/DDBJ databases">
        <authorList>
            <person name="Ueki A."/>
            <person name="Tonouchi A."/>
        </authorList>
    </citation>
    <scope>NUCLEOTIDE SEQUENCE [LARGE SCALE GENOMIC DNA]</scope>
    <source>
        <strain evidence="3 4">CTTW</strain>
    </source>
</reference>
<name>A0A7I8DJ76_9FIRM</name>
<dbReference type="RefSeq" id="WP_185258703.1">
    <property type="nucleotide sequence ID" value="NZ_AP023368.1"/>
</dbReference>
<feature type="signal peptide" evidence="2">
    <location>
        <begin position="1"/>
        <end position="19"/>
    </location>
</feature>
<reference evidence="3 4" key="1">
    <citation type="submission" date="2020-08" db="EMBL/GenBank/DDBJ databases">
        <title>Draft genome sequencing of an Anaerocolumna strain isolated from anoxic soil subjected to BSD treatment.</title>
        <authorList>
            <person name="Uek A."/>
            <person name="Tonouchi A."/>
        </authorList>
    </citation>
    <scope>NUCLEOTIDE SEQUENCE [LARGE SCALE GENOMIC DNA]</scope>
    <source>
        <strain evidence="3 4">CTTW</strain>
    </source>
</reference>
<feature type="chain" id="PRO_5029702289" description="DUF1307 domain-containing protein" evidence="2">
    <location>
        <begin position="20"/>
        <end position="177"/>
    </location>
</feature>
<keyword evidence="2" id="KW-0732">Signal</keyword>
<dbReference type="PROSITE" id="PS51257">
    <property type="entry name" value="PROKAR_LIPOPROTEIN"/>
    <property type="match status" value="1"/>
</dbReference>
<dbReference type="Proteomes" id="UP000515703">
    <property type="component" value="Chromosome"/>
</dbReference>
<evidence type="ECO:0000256" key="2">
    <source>
        <dbReference type="SAM" id="SignalP"/>
    </source>
</evidence>
<dbReference type="AlphaFoldDB" id="A0A7I8DJ76"/>
<evidence type="ECO:0000256" key="1">
    <source>
        <dbReference type="SAM" id="MobiDB-lite"/>
    </source>
</evidence>
<protein>
    <recommendedName>
        <fullName evidence="5">DUF1307 domain-containing protein</fullName>
    </recommendedName>
</protein>
<evidence type="ECO:0000313" key="3">
    <source>
        <dbReference type="EMBL" id="BCJ98372.1"/>
    </source>
</evidence>
<organism evidence="3 4">
    <name type="scientific">Anaerocolumna chitinilytica</name>
    <dbReference type="NCBI Taxonomy" id="1727145"/>
    <lineage>
        <taxon>Bacteria</taxon>
        <taxon>Bacillati</taxon>
        <taxon>Bacillota</taxon>
        <taxon>Clostridia</taxon>
        <taxon>Lachnospirales</taxon>
        <taxon>Lachnospiraceae</taxon>
        <taxon>Anaerocolumna</taxon>
    </lineage>
</organism>
<dbReference type="EMBL" id="AP023368">
    <property type="protein sequence ID" value="BCJ98372.1"/>
    <property type="molecule type" value="Genomic_DNA"/>
</dbReference>
<proteinExistence type="predicted"/>
<feature type="compositionally biased region" description="Basic and acidic residues" evidence="1">
    <location>
        <begin position="89"/>
        <end position="104"/>
    </location>
</feature>
<gene>
    <name evidence="3" type="ORF">bsdcttw_14130</name>
</gene>
<accession>A0A7I8DJ76</accession>
<dbReference type="KEGG" id="acht:bsdcttw_14130"/>
<sequence>MKKLLISLSCFLIMMSLFACSSKKTEIEDTNKNNTEESKSDINNLFIDIEDIESIITMRIDIQYTLKTEKQINELMKLLKSTEYTEYDTDSKDEMEAEEPEKTGSSDNGISLTFAYKDGAKRFLEFSTNNEVKVAEYTELSYNPDLRKDNEYTTNAEVWRDVLKIMLKGEMKDLNKN</sequence>
<evidence type="ECO:0008006" key="5">
    <source>
        <dbReference type="Google" id="ProtNLM"/>
    </source>
</evidence>
<feature type="region of interest" description="Disordered" evidence="1">
    <location>
        <begin position="88"/>
        <end position="109"/>
    </location>
</feature>